<comment type="caution">
    <text evidence="1">The sequence shown here is derived from an EMBL/GenBank/DDBJ whole genome shotgun (WGS) entry which is preliminary data.</text>
</comment>
<reference evidence="1 2" key="1">
    <citation type="journal article" date="2021" name="Elife">
        <title>Chloroplast acquisition without the gene transfer in kleptoplastic sea slugs, Plakobranchus ocellatus.</title>
        <authorList>
            <person name="Maeda T."/>
            <person name="Takahashi S."/>
            <person name="Yoshida T."/>
            <person name="Shimamura S."/>
            <person name="Takaki Y."/>
            <person name="Nagai Y."/>
            <person name="Toyoda A."/>
            <person name="Suzuki Y."/>
            <person name="Arimoto A."/>
            <person name="Ishii H."/>
            <person name="Satoh N."/>
            <person name="Nishiyama T."/>
            <person name="Hasebe M."/>
            <person name="Maruyama T."/>
            <person name="Minagawa J."/>
            <person name="Obokata J."/>
            <person name="Shigenobu S."/>
        </authorList>
    </citation>
    <scope>NUCLEOTIDE SEQUENCE [LARGE SCALE GENOMIC DNA]</scope>
</reference>
<protein>
    <submittedName>
        <fullName evidence="1">Uncharacterized protein</fullName>
    </submittedName>
</protein>
<accession>A0AAV3Y765</accession>
<evidence type="ECO:0000313" key="1">
    <source>
        <dbReference type="EMBL" id="GFN79065.1"/>
    </source>
</evidence>
<proteinExistence type="predicted"/>
<dbReference type="Proteomes" id="UP000735302">
    <property type="component" value="Unassembled WGS sequence"/>
</dbReference>
<evidence type="ECO:0000313" key="2">
    <source>
        <dbReference type="Proteomes" id="UP000735302"/>
    </source>
</evidence>
<gene>
    <name evidence="1" type="ORF">PoB_000557100</name>
</gene>
<sequence length="157" mass="17618">MFRGDGSNFSCSPIGKVHYQNVKAGKEFENEQGKHAYLARTVEVNLIKEEQNAVGVDREFDFGRFVNYRTSRDQRKFIGHQVTLASGGETLSLGFVEIATEDAAILLNVTIGILLELCGLHSPSESGVILEKKILLKLQCTMTDRARDMKKVRERLE</sequence>
<name>A0AAV3Y765_9GAST</name>
<organism evidence="1 2">
    <name type="scientific">Plakobranchus ocellatus</name>
    <dbReference type="NCBI Taxonomy" id="259542"/>
    <lineage>
        <taxon>Eukaryota</taxon>
        <taxon>Metazoa</taxon>
        <taxon>Spiralia</taxon>
        <taxon>Lophotrochozoa</taxon>
        <taxon>Mollusca</taxon>
        <taxon>Gastropoda</taxon>
        <taxon>Heterobranchia</taxon>
        <taxon>Euthyneura</taxon>
        <taxon>Panpulmonata</taxon>
        <taxon>Sacoglossa</taxon>
        <taxon>Placobranchoidea</taxon>
        <taxon>Plakobranchidae</taxon>
        <taxon>Plakobranchus</taxon>
    </lineage>
</organism>
<dbReference type="AlphaFoldDB" id="A0AAV3Y765"/>
<dbReference type="EMBL" id="BLXT01000641">
    <property type="protein sequence ID" value="GFN79065.1"/>
    <property type="molecule type" value="Genomic_DNA"/>
</dbReference>
<keyword evidence="2" id="KW-1185">Reference proteome</keyword>